<dbReference type="Proteomes" id="UP000663671">
    <property type="component" value="Chromosome 4"/>
</dbReference>
<evidence type="ECO:0000313" key="2">
    <source>
        <dbReference type="Proteomes" id="UP000663671"/>
    </source>
</evidence>
<organism evidence="1 2">
    <name type="scientific">Ajellomyces capsulatus</name>
    <name type="common">Darling's disease fungus</name>
    <name type="synonym">Histoplasma capsulatum</name>
    <dbReference type="NCBI Taxonomy" id="5037"/>
    <lineage>
        <taxon>Eukaryota</taxon>
        <taxon>Fungi</taxon>
        <taxon>Dikarya</taxon>
        <taxon>Ascomycota</taxon>
        <taxon>Pezizomycotina</taxon>
        <taxon>Eurotiomycetes</taxon>
        <taxon>Eurotiomycetidae</taxon>
        <taxon>Onygenales</taxon>
        <taxon>Ajellomycetaceae</taxon>
        <taxon>Histoplasma</taxon>
    </lineage>
</organism>
<reference evidence="1" key="1">
    <citation type="submission" date="2021-01" db="EMBL/GenBank/DDBJ databases">
        <title>Chromosome-level genome assembly of a human fungal pathogen reveals clustering of transcriptionally co-regulated genes.</title>
        <authorList>
            <person name="Voorhies M."/>
            <person name="Cohen S."/>
            <person name="Shea T.P."/>
            <person name="Petrus S."/>
            <person name="Munoz J.F."/>
            <person name="Poplawski S."/>
            <person name="Goldman W.E."/>
            <person name="Michael T."/>
            <person name="Cuomo C.A."/>
            <person name="Sil A."/>
            <person name="Beyhan S."/>
        </authorList>
    </citation>
    <scope>NUCLEOTIDE SEQUENCE</scope>
    <source>
        <strain evidence="1">WU24</strain>
    </source>
</reference>
<name>A0A8A1M4R1_AJECA</name>
<gene>
    <name evidence="1" type="ORF">I7I51_05118</name>
</gene>
<sequence>MAPSMAMEGGAAAEWRMDWETLEIRAIPARLSFFAARRIQGQTLPKMMIYQTAQRLQNPEWLPVRKVKALPHSPLLMMARSQVKCRSYMKTTIVDSRKAMRKFGGLSEDCLMGPMTVNFMSRSHQISTVTQAAAGAITPVIIPRKNLLGVHMAISADLVRIISVPSNSKLLNRITMRISSAKKP</sequence>
<evidence type="ECO:0000313" key="1">
    <source>
        <dbReference type="EMBL" id="QSS60320.1"/>
    </source>
</evidence>
<dbReference type="AlphaFoldDB" id="A0A8A1M4R1"/>
<protein>
    <submittedName>
        <fullName evidence="1">Uncharacterized protein</fullName>
    </submittedName>
</protein>
<proteinExistence type="predicted"/>
<dbReference type="VEuPathDB" id="FungiDB:I7I51_05118"/>
<dbReference type="EMBL" id="CP069110">
    <property type="protein sequence ID" value="QSS60320.1"/>
    <property type="molecule type" value="Genomic_DNA"/>
</dbReference>
<accession>A0A8A1M4R1</accession>